<dbReference type="OrthoDB" id="5691069at2"/>
<sequence length="179" mass="19491">MIFLSCWRSSYEPHGRLKGGIFYIELFPWAIGAGVLTNSAKLGGYAIKNPKATETFIAGSISTGYDIYNGTVSYEKTLANYTLAGMSAGRTWGQQLSINTIYNGLILANDKELSDKEIAKEGASKTTGMIVSLGLDFALKNKSLSSVERQSITNIIGGYIEIKTNKSSILNKDSKERLQ</sequence>
<dbReference type="RefSeq" id="WP_034618079.1">
    <property type="nucleotide sequence ID" value="NZ_JSUM01000022.1"/>
</dbReference>
<protein>
    <submittedName>
        <fullName evidence="1">Uncharacterized protein</fullName>
    </submittedName>
</protein>
<proteinExistence type="predicted"/>
<dbReference type="EMBL" id="JSUM01000022">
    <property type="protein sequence ID" value="KGQ69423.1"/>
    <property type="molecule type" value="Genomic_DNA"/>
</dbReference>
<name>A0A0A3AJ44_9PAST</name>
<reference evidence="1 2" key="1">
    <citation type="submission" date="2014-11" db="EMBL/GenBank/DDBJ databases">
        <title>Draft genome sequence of Chelonobacter oris 1662T, associated with respiratory disease in Hermann's Tortoises.</title>
        <authorList>
            <person name="Kudirkiene E."/>
            <person name="Hansen M.J."/>
            <person name="Bojesen A.M."/>
        </authorList>
    </citation>
    <scope>NUCLEOTIDE SEQUENCE [LARGE SCALE GENOMIC DNA]</scope>
    <source>
        <strain evidence="1 2">1662</strain>
    </source>
</reference>
<gene>
    <name evidence="1" type="ORF">OA57_11645</name>
</gene>
<evidence type="ECO:0000313" key="1">
    <source>
        <dbReference type="EMBL" id="KGQ69423.1"/>
    </source>
</evidence>
<evidence type="ECO:0000313" key="2">
    <source>
        <dbReference type="Proteomes" id="UP000030380"/>
    </source>
</evidence>
<keyword evidence="2" id="KW-1185">Reference proteome</keyword>
<comment type="caution">
    <text evidence="1">The sequence shown here is derived from an EMBL/GenBank/DDBJ whole genome shotgun (WGS) entry which is preliminary data.</text>
</comment>
<dbReference type="AlphaFoldDB" id="A0A0A3AJ44"/>
<accession>A0A0A3AJ44</accession>
<dbReference type="Proteomes" id="UP000030380">
    <property type="component" value="Unassembled WGS sequence"/>
</dbReference>
<organism evidence="1 2">
    <name type="scientific">Chelonobacter oris</name>
    <dbReference type="NCBI Taxonomy" id="505317"/>
    <lineage>
        <taxon>Bacteria</taxon>
        <taxon>Pseudomonadati</taxon>
        <taxon>Pseudomonadota</taxon>
        <taxon>Gammaproteobacteria</taxon>
        <taxon>Pasteurellales</taxon>
        <taxon>Pasteurellaceae</taxon>
        <taxon>Chelonobacter</taxon>
    </lineage>
</organism>
<dbReference type="STRING" id="505317.OA57_11645"/>